<name>A0AAV1HYN0_9CHLO</name>
<evidence type="ECO:0000313" key="2">
    <source>
        <dbReference type="EMBL" id="CAK0752581.1"/>
    </source>
</evidence>
<sequence length="88" mass="9515">MARKKKRSTPAKGEKKVALSREAEDELDAIEAIFSAPGEDGSEGGPFRRHDDGKGFDLTVVPHPGDAEANVVWADIEIRCAGFKHAIL</sequence>
<feature type="compositionally biased region" description="Basic and acidic residues" evidence="1">
    <location>
        <begin position="46"/>
        <end position="55"/>
    </location>
</feature>
<comment type="caution">
    <text evidence="2">The sequence shown here is derived from an EMBL/GenBank/DDBJ whole genome shotgun (WGS) entry which is preliminary data.</text>
</comment>
<feature type="region of interest" description="Disordered" evidence="1">
    <location>
        <begin position="1"/>
        <end position="22"/>
    </location>
</feature>
<protein>
    <submittedName>
        <fullName evidence="2">Uncharacterized protein</fullName>
    </submittedName>
</protein>
<keyword evidence="3" id="KW-1185">Reference proteome</keyword>
<evidence type="ECO:0000313" key="3">
    <source>
        <dbReference type="Proteomes" id="UP001314263"/>
    </source>
</evidence>
<dbReference type="EMBL" id="CAUYUE010000003">
    <property type="protein sequence ID" value="CAK0752581.1"/>
    <property type="molecule type" value="Genomic_DNA"/>
</dbReference>
<feature type="compositionally biased region" description="Basic and acidic residues" evidence="1">
    <location>
        <begin position="12"/>
        <end position="22"/>
    </location>
</feature>
<dbReference type="Proteomes" id="UP001314263">
    <property type="component" value="Unassembled WGS sequence"/>
</dbReference>
<gene>
    <name evidence="2" type="ORF">CVIRNUC_002157</name>
</gene>
<proteinExistence type="predicted"/>
<accession>A0AAV1HYN0</accession>
<evidence type="ECO:0000256" key="1">
    <source>
        <dbReference type="SAM" id="MobiDB-lite"/>
    </source>
</evidence>
<organism evidence="2 3">
    <name type="scientific">Coccomyxa viridis</name>
    <dbReference type="NCBI Taxonomy" id="1274662"/>
    <lineage>
        <taxon>Eukaryota</taxon>
        <taxon>Viridiplantae</taxon>
        <taxon>Chlorophyta</taxon>
        <taxon>core chlorophytes</taxon>
        <taxon>Trebouxiophyceae</taxon>
        <taxon>Trebouxiophyceae incertae sedis</taxon>
        <taxon>Coccomyxaceae</taxon>
        <taxon>Coccomyxa</taxon>
    </lineage>
</organism>
<reference evidence="2 3" key="1">
    <citation type="submission" date="2023-10" db="EMBL/GenBank/DDBJ databases">
        <authorList>
            <person name="Maclean D."/>
            <person name="Macfadyen A."/>
        </authorList>
    </citation>
    <scope>NUCLEOTIDE SEQUENCE [LARGE SCALE GENOMIC DNA]</scope>
</reference>
<feature type="region of interest" description="Disordered" evidence="1">
    <location>
        <begin position="35"/>
        <end position="55"/>
    </location>
</feature>
<dbReference type="AlphaFoldDB" id="A0AAV1HYN0"/>